<dbReference type="InterPro" id="IPR026616">
    <property type="entry name" value="TEX15"/>
</dbReference>
<accession>A0AAN8L0X5</accession>
<keyword evidence="4" id="KW-1185">Reference proteome</keyword>
<evidence type="ECO:0000259" key="2">
    <source>
        <dbReference type="Pfam" id="PF12509"/>
    </source>
</evidence>
<feature type="region of interest" description="Disordered" evidence="1">
    <location>
        <begin position="1"/>
        <end position="21"/>
    </location>
</feature>
<name>A0AAN8L0X5_9TELE</name>
<feature type="compositionally biased region" description="Basic and acidic residues" evidence="1">
    <location>
        <begin position="1"/>
        <end position="10"/>
    </location>
</feature>
<dbReference type="AlphaFoldDB" id="A0AAN8L0X5"/>
<proteinExistence type="predicted"/>
<comment type="caution">
    <text evidence="3">The sequence shown here is derived from an EMBL/GenBank/DDBJ whole genome shotgun (WGS) entry which is preliminary data.</text>
</comment>
<dbReference type="PANTHER" id="PTHR22380:SF1">
    <property type="entry name" value="TESTIS-EXPRESSED PROTEIN 15"/>
    <property type="match status" value="1"/>
</dbReference>
<sequence>METLGSKREMALLSQSSSQAVGTPALRNSTILRKKRGDGKALLDPCPIESRDYGLIQLTLSESRLDMGKEISLTWQCYDVKLIHNEELLREFSEKRSEMCLKDRHVREMEERFCFLVTSDQKAMQIYQHGLKVENTDQHSLGNPSISVATHLLEKSSSFSRLSLARLRCPPGQLVSASLELICVPV</sequence>
<protein>
    <recommendedName>
        <fullName evidence="2">TASOR pseudo-PARP domain-containing protein</fullName>
    </recommendedName>
</protein>
<feature type="domain" description="TASOR pseudo-PARP" evidence="2">
    <location>
        <begin position="102"/>
        <end position="146"/>
    </location>
</feature>
<dbReference type="GO" id="GO:0005634">
    <property type="term" value="C:nucleus"/>
    <property type="evidence" value="ECO:0007669"/>
    <property type="project" value="TreeGrafter"/>
</dbReference>
<dbReference type="Proteomes" id="UP001356427">
    <property type="component" value="Unassembled WGS sequence"/>
</dbReference>
<organism evidence="3 4">
    <name type="scientific">Coregonus suidteri</name>
    <dbReference type="NCBI Taxonomy" id="861788"/>
    <lineage>
        <taxon>Eukaryota</taxon>
        <taxon>Metazoa</taxon>
        <taxon>Chordata</taxon>
        <taxon>Craniata</taxon>
        <taxon>Vertebrata</taxon>
        <taxon>Euteleostomi</taxon>
        <taxon>Actinopterygii</taxon>
        <taxon>Neopterygii</taxon>
        <taxon>Teleostei</taxon>
        <taxon>Protacanthopterygii</taxon>
        <taxon>Salmoniformes</taxon>
        <taxon>Salmonidae</taxon>
        <taxon>Coregoninae</taxon>
        <taxon>Coregonus</taxon>
    </lineage>
</organism>
<evidence type="ECO:0000313" key="4">
    <source>
        <dbReference type="Proteomes" id="UP001356427"/>
    </source>
</evidence>
<dbReference type="EMBL" id="JAGTTL010000022">
    <property type="protein sequence ID" value="KAK6304944.1"/>
    <property type="molecule type" value="Genomic_DNA"/>
</dbReference>
<evidence type="ECO:0000313" key="3">
    <source>
        <dbReference type="EMBL" id="KAK6304944.1"/>
    </source>
</evidence>
<dbReference type="InterPro" id="IPR022188">
    <property type="entry name" value="TASOR_DUF3715"/>
</dbReference>
<dbReference type="GO" id="GO:0007140">
    <property type="term" value="P:male meiotic nuclear division"/>
    <property type="evidence" value="ECO:0007669"/>
    <property type="project" value="InterPro"/>
</dbReference>
<gene>
    <name evidence="3" type="ORF">J4Q44_G00237240</name>
</gene>
<dbReference type="GO" id="GO:0007130">
    <property type="term" value="P:synaptonemal complex assembly"/>
    <property type="evidence" value="ECO:0007669"/>
    <property type="project" value="TreeGrafter"/>
</dbReference>
<dbReference type="PANTHER" id="PTHR22380">
    <property type="entry name" value="TESTIS-EXPRESSED PROTEIN 15"/>
    <property type="match status" value="1"/>
</dbReference>
<evidence type="ECO:0000256" key="1">
    <source>
        <dbReference type="SAM" id="MobiDB-lite"/>
    </source>
</evidence>
<reference evidence="3 4" key="1">
    <citation type="submission" date="2021-04" db="EMBL/GenBank/DDBJ databases">
        <authorList>
            <person name="De Guttry C."/>
            <person name="Zahm M."/>
            <person name="Klopp C."/>
            <person name="Cabau C."/>
            <person name="Louis A."/>
            <person name="Berthelot C."/>
            <person name="Parey E."/>
            <person name="Roest Crollius H."/>
            <person name="Montfort J."/>
            <person name="Robinson-Rechavi M."/>
            <person name="Bucao C."/>
            <person name="Bouchez O."/>
            <person name="Gislard M."/>
            <person name="Lluch J."/>
            <person name="Milhes M."/>
            <person name="Lampietro C."/>
            <person name="Lopez Roques C."/>
            <person name="Donnadieu C."/>
            <person name="Braasch I."/>
            <person name="Desvignes T."/>
            <person name="Postlethwait J."/>
            <person name="Bobe J."/>
            <person name="Wedekind C."/>
            <person name="Guiguen Y."/>
        </authorList>
    </citation>
    <scope>NUCLEOTIDE SEQUENCE [LARGE SCALE GENOMIC DNA]</scope>
    <source>
        <strain evidence="3">Cs_M1</strain>
        <tissue evidence="3">Blood</tissue>
    </source>
</reference>
<dbReference type="GO" id="GO:0010569">
    <property type="term" value="P:regulation of double-strand break repair via homologous recombination"/>
    <property type="evidence" value="ECO:0007669"/>
    <property type="project" value="InterPro"/>
</dbReference>
<dbReference type="Pfam" id="PF12509">
    <property type="entry name" value="DUF3715"/>
    <property type="match status" value="1"/>
</dbReference>